<name>A0ABS0WGD4_9ALTE</name>
<evidence type="ECO:0008006" key="3">
    <source>
        <dbReference type="Google" id="ProtNLM"/>
    </source>
</evidence>
<evidence type="ECO:0000313" key="1">
    <source>
        <dbReference type="EMBL" id="MBJ2137508.1"/>
    </source>
</evidence>
<dbReference type="PANTHER" id="PTHR34301">
    <property type="entry name" value="DNA-BINDING PROTEIN-RELATED"/>
    <property type="match status" value="1"/>
</dbReference>
<accession>A0ABS0WGD4</accession>
<dbReference type="PANTHER" id="PTHR34301:SF8">
    <property type="entry name" value="ATPASE DOMAIN-CONTAINING PROTEIN"/>
    <property type="match status" value="1"/>
</dbReference>
<protein>
    <recommendedName>
        <fullName evidence="3">AAA+ ATPase domain-containing protein</fullName>
    </recommendedName>
</protein>
<evidence type="ECO:0000313" key="2">
    <source>
        <dbReference type="Proteomes" id="UP000649232"/>
    </source>
</evidence>
<dbReference type="EMBL" id="JAEILT010000020">
    <property type="protein sequence ID" value="MBJ2137508.1"/>
    <property type="molecule type" value="Genomic_DNA"/>
</dbReference>
<dbReference type="Proteomes" id="UP000649232">
    <property type="component" value="Unassembled WGS sequence"/>
</dbReference>
<comment type="caution">
    <text evidence="1">The sequence shown here is derived from an EMBL/GenBank/DDBJ whole genome shotgun (WGS) entry which is preliminary data.</text>
</comment>
<dbReference type="Gene3D" id="3.40.50.300">
    <property type="entry name" value="P-loop containing nucleotide triphosphate hydrolases"/>
    <property type="match status" value="1"/>
</dbReference>
<sequence>MKKYKLVDVFTPTSPAKVTFVDRVKEDVNDRLVRALELPGNQIVIYGHSGSGKSTLLENVLYRTYEKQINTNCMKDMTFDQVILDAFDQLQEFYVNEVTNNKKTTIDLKAKADYLAIQAQIGAVYENSEGQKQVRVLPPQLTPQNLGRLLGQSGYCWVLEDFHKIEGEEKEKLAQMMKVFVNLSMNYRDLKVVSLGAVNTARQVVKSDKEMRKRVSEIQVELMEPDEIKEIIRKGCEALNIVIDKALQDDIAHHSNGLASICHKICYLMCSSAYITETVEEPIEFNPEDLSKALSEYIKDEEDTLRDAFDSAMKIDKIENTLRVLLSQNENGAHIEDMFRWAKENGVRVSKKKIEEDLEKLEKEEFGELVKIEENSQKYSFIDPFYRSFVMAYFEEKDANLKNRRLNNKELIDLLNSAMRAVKSNYQYEEKDTGHHEL</sequence>
<dbReference type="SUPFAM" id="SSF52540">
    <property type="entry name" value="P-loop containing nucleoside triphosphate hydrolases"/>
    <property type="match status" value="1"/>
</dbReference>
<organism evidence="1 2">
    <name type="scientific">Paraglaciecola chathamensis</name>
    <dbReference type="NCBI Taxonomy" id="368405"/>
    <lineage>
        <taxon>Bacteria</taxon>
        <taxon>Pseudomonadati</taxon>
        <taxon>Pseudomonadota</taxon>
        <taxon>Gammaproteobacteria</taxon>
        <taxon>Alteromonadales</taxon>
        <taxon>Alteromonadaceae</taxon>
        <taxon>Paraglaciecola</taxon>
    </lineage>
</organism>
<proteinExistence type="predicted"/>
<gene>
    <name evidence="1" type="ORF">JEU11_13690</name>
</gene>
<dbReference type="RefSeq" id="WP_198825088.1">
    <property type="nucleotide sequence ID" value="NZ_JAEILT010000020.1"/>
</dbReference>
<dbReference type="InterPro" id="IPR027417">
    <property type="entry name" value="P-loop_NTPase"/>
</dbReference>
<reference evidence="1 2" key="1">
    <citation type="submission" date="2020-12" db="EMBL/GenBank/DDBJ databases">
        <title>Draft genome sequences of nine environmental bacterial isolates colonizing plastic.</title>
        <authorList>
            <person name="Borre I."/>
            <person name="Sonnenschein E.C."/>
        </authorList>
    </citation>
    <scope>NUCLEOTIDE SEQUENCE [LARGE SCALE GENOMIC DNA]</scope>
    <source>
        <strain evidence="1 2">IB30</strain>
    </source>
</reference>